<dbReference type="InterPro" id="IPR050553">
    <property type="entry name" value="Thioredoxin_ResA/DsbE_sf"/>
</dbReference>
<dbReference type="InterPro" id="IPR036249">
    <property type="entry name" value="Thioredoxin-like_sf"/>
</dbReference>
<organism evidence="3 4">
    <name type="scientific">Alkalicoccus luteus</name>
    <dbReference type="NCBI Taxonomy" id="1237094"/>
    <lineage>
        <taxon>Bacteria</taxon>
        <taxon>Bacillati</taxon>
        <taxon>Bacillota</taxon>
        <taxon>Bacilli</taxon>
        <taxon>Bacillales</taxon>
        <taxon>Bacillaceae</taxon>
        <taxon>Alkalicoccus</taxon>
    </lineage>
</organism>
<dbReference type="InterPro" id="IPR017937">
    <property type="entry name" value="Thioredoxin_CS"/>
</dbReference>
<evidence type="ECO:0000256" key="1">
    <source>
        <dbReference type="ARBA" id="ARBA00023157"/>
    </source>
</evidence>
<dbReference type="PANTHER" id="PTHR42852:SF13">
    <property type="entry name" value="PROTEIN DIPZ"/>
    <property type="match status" value="1"/>
</dbReference>
<name>A0A969PUW2_9BACI</name>
<dbReference type="PROSITE" id="PS00194">
    <property type="entry name" value="THIOREDOXIN_1"/>
    <property type="match status" value="1"/>
</dbReference>
<protein>
    <submittedName>
        <fullName evidence="3">Redoxin domain-containing protein</fullName>
    </submittedName>
</protein>
<sequence>MLKTIIVSLLLAGMIGWTVYSQFDIGEQASPETSVSDESPDDAVLEDIPEEEIGLDEGDYAPDFTLEALDGEIVSLSDFRGEKKVMVNFWATWCPPCRAEMPDMQRVYEGRDDVEILAVNLTDTEAALSRVESFRDERSLTFPILLDEQTDTADLYNIQPVPTTYMVDTEGRIAHASFGPMNEEMIARIFDTME</sequence>
<dbReference type="CDD" id="cd02966">
    <property type="entry name" value="TlpA_like_family"/>
    <property type="match status" value="1"/>
</dbReference>
<evidence type="ECO:0000313" key="3">
    <source>
        <dbReference type="EMBL" id="NJP36122.1"/>
    </source>
</evidence>
<dbReference type="EMBL" id="JAATHJ010000001">
    <property type="protein sequence ID" value="NJP36122.1"/>
    <property type="molecule type" value="Genomic_DNA"/>
</dbReference>
<keyword evidence="1" id="KW-1015">Disulfide bond</keyword>
<dbReference type="PROSITE" id="PS51352">
    <property type="entry name" value="THIOREDOXIN_2"/>
    <property type="match status" value="1"/>
</dbReference>
<comment type="caution">
    <text evidence="3">The sequence shown here is derived from an EMBL/GenBank/DDBJ whole genome shotgun (WGS) entry which is preliminary data.</text>
</comment>
<gene>
    <name evidence="3" type="ORF">HCN83_00785</name>
</gene>
<dbReference type="Gene3D" id="3.40.30.10">
    <property type="entry name" value="Glutaredoxin"/>
    <property type="match status" value="1"/>
</dbReference>
<feature type="domain" description="Thioredoxin" evidence="2">
    <location>
        <begin position="55"/>
        <end position="194"/>
    </location>
</feature>
<evidence type="ECO:0000313" key="4">
    <source>
        <dbReference type="Proteomes" id="UP000752012"/>
    </source>
</evidence>
<dbReference type="SUPFAM" id="SSF52833">
    <property type="entry name" value="Thioredoxin-like"/>
    <property type="match status" value="1"/>
</dbReference>
<dbReference type="GO" id="GO:0016209">
    <property type="term" value="F:antioxidant activity"/>
    <property type="evidence" value="ECO:0007669"/>
    <property type="project" value="InterPro"/>
</dbReference>
<accession>A0A969PUW2</accession>
<dbReference type="RefSeq" id="WP_168004401.1">
    <property type="nucleotide sequence ID" value="NZ_JAATHJ010000001.1"/>
</dbReference>
<dbReference type="AlphaFoldDB" id="A0A969PUW2"/>
<dbReference type="PANTHER" id="PTHR42852">
    <property type="entry name" value="THIOL:DISULFIDE INTERCHANGE PROTEIN DSBE"/>
    <property type="match status" value="1"/>
</dbReference>
<dbReference type="InterPro" id="IPR000866">
    <property type="entry name" value="AhpC/TSA"/>
</dbReference>
<keyword evidence="4" id="KW-1185">Reference proteome</keyword>
<dbReference type="Pfam" id="PF00578">
    <property type="entry name" value="AhpC-TSA"/>
    <property type="match status" value="1"/>
</dbReference>
<dbReference type="InterPro" id="IPR013766">
    <property type="entry name" value="Thioredoxin_domain"/>
</dbReference>
<evidence type="ECO:0000259" key="2">
    <source>
        <dbReference type="PROSITE" id="PS51352"/>
    </source>
</evidence>
<reference evidence="3 4" key="1">
    <citation type="submission" date="2020-03" db="EMBL/GenBank/DDBJ databases">
        <title>Assessment of the enzymatic potential of alkaline-tolerant lipase obtained from Bacillus luteus H11 (technogenic soil) for the bioremediation of saline soils contaminated with petroleum substances.</title>
        <authorList>
            <person name="Kalwasinska A."/>
        </authorList>
    </citation>
    <scope>NUCLEOTIDE SEQUENCE [LARGE SCALE GENOMIC DNA]</scope>
    <source>
        <strain evidence="3 4">H11</strain>
    </source>
</reference>
<dbReference type="Proteomes" id="UP000752012">
    <property type="component" value="Unassembled WGS sequence"/>
</dbReference>
<proteinExistence type="predicted"/>
<dbReference type="GO" id="GO:0016491">
    <property type="term" value="F:oxidoreductase activity"/>
    <property type="evidence" value="ECO:0007669"/>
    <property type="project" value="InterPro"/>
</dbReference>